<dbReference type="EMBL" id="BBNQ01000022">
    <property type="protein sequence ID" value="GAL64761.1"/>
    <property type="molecule type" value="Genomic_DNA"/>
</dbReference>
<dbReference type="AlphaFoldDB" id="A0A090VJ30"/>
<gene>
    <name evidence="1" type="ORF">JCM19300_119</name>
</gene>
<name>A0A090VJ30_9FLAO</name>
<dbReference type="RefSeq" id="WP_042506564.1">
    <property type="nucleotide sequence ID" value="NZ_BBNQ01000022.1"/>
</dbReference>
<dbReference type="PROSITE" id="PS51257">
    <property type="entry name" value="PROKAR_LIPOPROTEIN"/>
    <property type="match status" value="1"/>
</dbReference>
<organism evidence="1 2">
    <name type="scientific">Algibacter lectus</name>
    <dbReference type="NCBI Taxonomy" id="221126"/>
    <lineage>
        <taxon>Bacteria</taxon>
        <taxon>Pseudomonadati</taxon>
        <taxon>Bacteroidota</taxon>
        <taxon>Flavobacteriia</taxon>
        <taxon>Flavobacteriales</taxon>
        <taxon>Flavobacteriaceae</taxon>
        <taxon>Algibacter</taxon>
    </lineage>
</organism>
<proteinExistence type="predicted"/>
<evidence type="ECO:0000313" key="1">
    <source>
        <dbReference type="EMBL" id="GAL64761.1"/>
    </source>
</evidence>
<evidence type="ECO:0000313" key="2">
    <source>
        <dbReference type="Proteomes" id="UP000029644"/>
    </source>
</evidence>
<protein>
    <submittedName>
        <fullName evidence="1">Uncharacterized protein</fullName>
    </submittedName>
</protein>
<comment type="caution">
    <text evidence="1">The sequence shown here is derived from an EMBL/GenBank/DDBJ whole genome shotgun (WGS) entry which is preliminary data.</text>
</comment>
<reference evidence="1 2" key="1">
    <citation type="journal article" date="2014" name="Genome Announc.">
        <title>Draft Genome Sequences of Marine Flavobacterium Algibacter lectus Strains SS8 and NR4.</title>
        <authorList>
            <person name="Takatani N."/>
            <person name="Nakanishi M."/>
            <person name="Meirelles P."/>
            <person name="Mino S."/>
            <person name="Suda W."/>
            <person name="Oshima K."/>
            <person name="Hattori M."/>
            <person name="Ohkuma M."/>
            <person name="Hosokawa M."/>
            <person name="Miyashita K."/>
            <person name="Thompson F.L."/>
            <person name="Niwa A."/>
            <person name="Sawabe T."/>
            <person name="Sawabe T."/>
        </authorList>
    </citation>
    <scope>NUCLEOTIDE SEQUENCE [LARGE SCALE GENOMIC DNA]</scope>
    <source>
        <strain evidence="1 2">JCM 19300</strain>
    </source>
</reference>
<dbReference type="Proteomes" id="UP000029644">
    <property type="component" value="Unassembled WGS sequence"/>
</dbReference>
<accession>A0A090VJ30</accession>
<dbReference type="OrthoDB" id="1454238at2"/>
<sequence length="293" mass="34714">MKKVICFLLTISSLFYSCKEKTKKSTYIKKKVIDSAIVYTPKRKLENEYLNFNSPEAINRIADIENEYFNDYRLNSSKYYGTQWYYSVGLSKDLLDSINVFQKYALEKNDIKLDSMHCTIFAVKALEAGFGKEFKTVEKHHTKIWANREHAGWSLGYILTKFYNWKAYLFISKNSNEYDACLKNYKKDKKYHVWKQPNIPLTGIFDVDDDKNDINNLLNLNEFGWGFSNQGWHTWITRFNYLKECNWLGAPSEKHNLSKSTPLFLKTKFTDYHDYNSHVIIFPPKKNETFINE</sequence>